<dbReference type="CDD" id="cd19092">
    <property type="entry name" value="AKR_BsYcsN_EcYdhF-like"/>
    <property type="match status" value="1"/>
</dbReference>
<dbReference type="InterPro" id="IPR023210">
    <property type="entry name" value="NADP_OxRdtase_dom"/>
</dbReference>
<dbReference type="InterPro" id="IPR050523">
    <property type="entry name" value="AKR_Detox_Biosynth"/>
</dbReference>
<dbReference type="GO" id="GO:0016491">
    <property type="term" value="F:oxidoreductase activity"/>
    <property type="evidence" value="ECO:0007669"/>
    <property type="project" value="InterPro"/>
</dbReference>
<dbReference type="InterPro" id="IPR036812">
    <property type="entry name" value="NAD(P)_OxRdtase_dom_sf"/>
</dbReference>
<dbReference type="SUPFAM" id="SSF51430">
    <property type="entry name" value="NAD(P)-linked oxidoreductase"/>
    <property type="match status" value="1"/>
</dbReference>
<dbReference type="PANTHER" id="PTHR43364">
    <property type="entry name" value="NADH-SPECIFIC METHYLGLYOXAL REDUCTASE-RELATED"/>
    <property type="match status" value="1"/>
</dbReference>
<name>A0A172ZE97_9BACL</name>
<organism evidence="2 3">
    <name type="scientific">Paenibacillus bovis</name>
    <dbReference type="NCBI Taxonomy" id="1616788"/>
    <lineage>
        <taxon>Bacteria</taxon>
        <taxon>Bacillati</taxon>
        <taxon>Bacillota</taxon>
        <taxon>Bacilli</taxon>
        <taxon>Bacillales</taxon>
        <taxon>Paenibacillaceae</taxon>
        <taxon>Paenibacillus</taxon>
    </lineage>
</organism>
<dbReference type="Proteomes" id="UP000078148">
    <property type="component" value="Chromosome"/>
</dbReference>
<evidence type="ECO:0000259" key="1">
    <source>
        <dbReference type="Pfam" id="PF00248"/>
    </source>
</evidence>
<dbReference type="RefSeq" id="WP_060533173.1">
    <property type="nucleotide sequence ID" value="NZ_CP013023.1"/>
</dbReference>
<reference evidence="2 3" key="2">
    <citation type="journal article" date="2016" name="Int. J. Syst. Evol. Microbiol.">
        <title>Paenibacillus bovis sp. nov., isolated from raw yak (Bos grunniens) milk.</title>
        <authorList>
            <person name="Gao C."/>
            <person name="Han J."/>
            <person name="Liu Z."/>
            <person name="Xu X."/>
            <person name="Hang F."/>
            <person name="Wu Z."/>
        </authorList>
    </citation>
    <scope>NUCLEOTIDE SEQUENCE [LARGE SCALE GENOMIC DNA]</scope>
    <source>
        <strain evidence="2 3">BD3526</strain>
    </source>
</reference>
<dbReference type="PRINTS" id="PR00069">
    <property type="entry name" value="ALDKETRDTASE"/>
</dbReference>
<dbReference type="GO" id="GO:0005829">
    <property type="term" value="C:cytosol"/>
    <property type="evidence" value="ECO:0007669"/>
    <property type="project" value="TreeGrafter"/>
</dbReference>
<dbReference type="AlphaFoldDB" id="A0A172ZE97"/>
<proteinExistence type="predicted"/>
<dbReference type="EMBL" id="CP013023">
    <property type="protein sequence ID" value="ANF95849.1"/>
    <property type="molecule type" value="Genomic_DNA"/>
</dbReference>
<evidence type="ECO:0000313" key="3">
    <source>
        <dbReference type="Proteomes" id="UP000078148"/>
    </source>
</evidence>
<keyword evidence="3" id="KW-1185">Reference proteome</keyword>
<protein>
    <submittedName>
        <fullName evidence="2">Aldo/keto reductase</fullName>
    </submittedName>
</protein>
<gene>
    <name evidence="2" type="ORF">AR543_07405</name>
</gene>
<dbReference type="PANTHER" id="PTHR43364:SF1">
    <property type="entry name" value="OXIDOREDUCTASE YDHF"/>
    <property type="match status" value="1"/>
</dbReference>
<evidence type="ECO:0000313" key="2">
    <source>
        <dbReference type="EMBL" id="ANF95849.1"/>
    </source>
</evidence>
<dbReference type="KEGG" id="pbv:AR543_07405"/>
<feature type="domain" description="NADP-dependent oxidoreductase" evidence="1">
    <location>
        <begin position="16"/>
        <end position="302"/>
    </location>
</feature>
<dbReference type="OrthoDB" id="9773828at2"/>
<dbReference type="Gene3D" id="3.20.20.100">
    <property type="entry name" value="NADP-dependent oxidoreductase domain"/>
    <property type="match status" value="1"/>
</dbReference>
<dbReference type="Pfam" id="PF00248">
    <property type="entry name" value="Aldo_ket_red"/>
    <property type="match status" value="1"/>
</dbReference>
<reference evidence="3" key="1">
    <citation type="submission" date="2015-10" db="EMBL/GenBank/DDBJ databases">
        <title>Genome of Paenibacillus bovis sp. nov.</title>
        <authorList>
            <person name="Wu Z."/>
            <person name="Gao C."/>
            <person name="Liu Z."/>
            <person name="Zheng H."/>
        </authorList>
    </citation>
    <scope>NUCLEOTIDE SEQUENCE [LARGE SCALE GENOMIC DNA]</scope>
    <source>
        <strain evidence="3">BD3526</strain>
    </source>
</reference>
<dbReference type="InterPro" id="IPR020471">
    <property type="entry name" value="AKR"/>
</dbReference>
<accession>A0A172ZE97</accession>
<sequence>MNKIMPLARRGISSSRLALGCMPFGGGWDQTPFTDEHVKEAEAAVDAALSIGITMFDHADIYTKGKAEQVFGRVLNNRPELRDQIVIQSKCGIQLGDDELPGRFNFSKEHILHSVDGSLERLGTDYLDILLLHRPDPLVEPDEVAEAFASLKASGKVRYFGVSNMSAAQIAFLQQAIPDSFAVNQLEMSLGHLHFVDQGVHVNQAAGTAVNFAEGLMEYCRTQNIQLQAWGPLAQGKFSGRDVKDQPEHIQEAAQLVQQLANEKETTPEAIVLGWLMRHPAMIQPIIGTTNPQRIKACKDAERQSQLMTREEWYTLYVSARGESMP</sequence>